<accession>A0ABS9Z959</accession>
<comment type="similarity">
    <text evidence="1">Belongs to the HupF/HypC family.</text>
</comment>
<dbReference type="RefSeq" id="WP_243068131.1">
    <property type="nucleotide sequence ID" value="NZ_JAIVFK010000015.1"/>
</dbReference>
<gene>
    <name evidence="2" type="primary">hypC</name>
    <name evidence="2" type="ORF">K2U94_15885</name>
</gene>
<proteinExistence type="inferred from homology"/>
<evidence type="ECO:0000313" key="2">
    <source>
        <dbReference type="EMBL" id="MCI4684224.1"/>
    </source>
</evidence>
<dbReference type="Gene3D" id="2.30.30.140">
    <property type="match status" value="1"/>
</dbReference>
<evidence type="ECO:0000256" key="1">
    <source>
        <dbReference type="ARBA" id="ARBA00006018"/>
    </source>
</evidence>
<dbReference type="NCBIfam" id="TIGR00074">
    <property type="entry name" value="hypC_hupF"/>
    <property type="match status" value="1"/>
</dbReference>
<name>A0ABS9Z959_9HYPH</name>
<dbReference type="SUPFAM" id="SSF159127">
    <property type="entry name" value="HupF/HypC-like"/>
    <property type="match status" value="1"/>
</dbReference>
<dbReference type="Proteomes" id="UP001139104">
    <property type="component" value="Unassembled WGS sequence"/>
</dbReference>
<dbReference type="InterPro" id="IPR001109">
    <property type="entry name" value="Hydrogenase_HupF/HypC"/>
</dbReference>
<keyword evidence="3" id="KW-1185">Reference proteome</keyword>
<dbReference type="PANTHER" id="PTHR35177">
    <property type="entry name" value="HYDROGENASE MATURATION FACTOR HYBG"/>
    <property type="match status" value="1"/>
</dbReference>
<reference evidence="2" key="1">
    <citation type="journal article" date="2022" name="ISME J.">
        <title>Identification of active gaseous-alkane degraders at natural gas seeps.</title>
        <authorList>
            <person name="Farhan Ul Haque M."/>
            <person name="Hernandez M."/>
            <person name="Crombie A.T."/>
            <person name="Murrell J.C."/>
        </authorList>
    </citation>
    <scope>NUCLEOTIDE SEQUENCE</scope>
    <source>
        <strain evidence="2">PC2</strain>
    </source>
</reference>
<dbReference type="PRINTS" id="PR00445">
    <property type="entry name" value="HUPFHYPC"/>
</dbReference>
<dbReference type="PANTHER" id="PTHR35177:SF2">
    <property type="entry name" value="HYDROGENASE MATURATION FACTOR HYBG"/>
    <property type="match status" value="1"/>
</dbReference>
<evidence type="ECO:0000313" key="3">
    <source>
        <dbReference type="Proteomes" id="UP001139104"/>
    </source>
</evidence>
<protein>
    <submittedName>
        <fullName evidence="2">HypC/HybG/HupF family hydrogenase formation chaperone</fullName>
    </submittedName>
</protein>
<comment type="caution">
    <text evidence="2">The sequence shown here is derived from an EMBL/GenBank/DDBJ whole genome shotgun (WGS) entry which is preliminary data.</text>
</comment>
<dbReference type="Pfam" id="PF01455">
    <property type="entry name" value="HupF_HypC"/>
    <property type="match status" value="1"/>
</dbReference>
<sequence>MCLGIPMTIVEGGEISALCERGGERRRVSLLLIGPQAVGTKVLVHIDSAIRTLDEEEAAQLDRALDGLAAALRGENFEDAFADLIERGPQLPEHLR</sequence>
<dbReference type="EMBL" id="JAIVFP010000001">
    <property type="protein sequence ID" value="MCI4684224.1"/>
    <property type="molecule type" value="Genomic_DNA"/>
</dbReference>
<organism evidence="2 3">
    <name type="scientific">Candidatus Rhodoblastus alkanivorans</name>
    <dbReference type="NCBI Taxonomy" id="2954117"/>
    <lineage>
        <taxon>Bacteria</taxon>
        <taxon>Pseudomonadati</taxon>
        <taxon>Pseudomonadota</taxon>
        <taxon>Alphaproteobacteria</taxon>
        <taxon>Hyphomicrobiales</taxon>
        <taxon>Rhodoblastaceae</taxon>
        <taxon>Rhodoblastus</taxon>
    </lineage>
</organism>